<reference evidence="1 2" key="1">
    <citation type="journal article" date="2021" name="Elife">
        <title>Chloroplast acquisition without the gene transfer in kleptoplastic sea slugs, Plakobranchus ocellatus.</title>
        <authorList>
            <person name="Maeda T."/>
            <person name="Takahashi S."/>
            <person name="Yoshida T."/>
            <person name="Shimamura S."/>
            <person name="Takaki Y."/>
            <person name="Nagai Y."/>
            <person name="Toyoda A."/>
            <person name="Suzuki Y."/>
            <person name="Arimoto A."/>
            <person name="Ishii H."/>
            <person name="Satoh N."/>
            <person name="Nishiyama T."/>
            <person name="Hasebe M."/>
            <person name="Maruyama T."/>
            <person name="Minagawa J."/>
            <person name="Obokata J."/>
            <person name="Shigenobu S."/>
        </authorList>
    </citation>
    <scope>NUCLEOTIDE SEQUENCE [LARGE SCALE GENOMIC DNA]</scope>
</reference>
<comment type="caution">
    <text evidence="1">The sequence shown here is derived from an EMBL/GenBank/DDBJ whole genome shotgun (WGS) entry which is preliminary data.</text>
</comment>
<organism evidence="1 2">
    <name type="scientific">Elysia marginata</name>
    <dbReference type="NCBI Taxonomy" id="1093978"/>
    <lineage>
        <taxon>Eukaryota</taxon>
        <taxon>Metazoa</taxon>
        <taxon>Spiralia</taxon>
        <taxon>Lophotrochozoa</taxon>
        <taxon>Mollusca</taxon>
        <taxon>Gastropoda</taxon>
        <taxon>Heterobranchia</taxon>
        <taxon>Euthyneura</taxon>
        <taxon>Panpulmonata</taxon>
        <taxon>Sacoglossa</taxon>
        <taxon>Placobranchoidea</taxon>
        <taxon>Plakobranchidae</taxon>
        <taxon>Elysia</taxon>
    </lineage>
</organism>
<accession>A0AAV4EX84</accession>
<dbReference type="EMBL" id="BMAT01003935">
    <property type="protein sequence ID" value="GFR65156.1"/>
    <property type="molecule type" value="Genomic_DNA"/>
</dbReference>
<proteinExistence type="predicted"/>
<name>A0AAV4EX84_9GAST</name>
<sequence>MRLGYIYPRTKCDSMSCKHPSSPVTNSVQCRSPQPNWLVFVLECKRCDPLRHFATWPVYQCYPILQDSWTPQICNSSQKTWNLLWFSTVMRTCIQKILHNSGCRVTAWKIIFIVLTFRTWHPLVFTCLDPKNAI</sequence>
<dbReference type="Proteomes" id="UP000762676">
    <property type="component" value="Unassembled WGS sequence"/>
</dbReference>
<evidence type="ECO:0000313" key="2">
    <source>
        <dbReference type="Proteomes" id="UP000762676"/>
    </source>
</evidence>
<evidence type="ECO:0000313" key="1">
    <source>
        <dbReference type="EMBL" id="GFR65156.1"/>
    </source>
</evidence>
<dbReference type="AlphaFoldDB" id="A0AAV4EX84"/>
<gene>
    <name evidence="1" type="ORF">ElyMa_001941300</name>
</gene>
<protein>
    <submittedName>
        <fullName evidence="1">Uncharacterized protein</fullName>
    </submittedName>
</protein>
<keyword evidence="2" id="KW-1185">Reference proteome</keyword>